<dbReference type="EMBL" id="CP108253">
    <property type="protein sequence ID" value="WTU38708.1"/>
    <property type="molecule type" value="Genomic_DNA"/>
</dbReference>
<dbReference type="SUPFAM" id="SSF52091">
    <property type="entry name" value="SpoIIaa-like"/>
    <property type="match status" value="1"/>
</dbReference>
<protein>
    <recommendedName>
        <fullName evidence="2">Anti-sigma factor antagonist</fullName>
    </recommendedName>
</protein>
<reference evidence="4" key="1">
    <citation type="submission" date="2022-10" db="EMBL/GenBank/DDBJ databases">
        <title>The complete genomes of actinobacterial strains from the NBC collection.</title>
        <authorList>
            <person name="Joergensen T.S."/>
            <person name="Alvarez Arevalo M."/>
            <person name="Sterndorff E.B."/>
            <person name="Faurdal D."/>
            <person name="Vuksanovic O."/>
            <person name="Mourched A.-S."/>
            <person name="Charusanti P."/>
            <person name="Shaw S."/>
            <person name="Blin K."/>
            <person name="Weber T."/>
        </authorList>
    </citation>
    <scope>NUCLEOTIDE SEQUENCE</scope>
    <source>
        <strain evidence="4">NBC_00060</strain>
    </source>
</reference>
<feature type="domain" description="STAS" evidence="3">
    <location>
        <begin position="32"/>
        <end position="122"/>
    </location>
</feature>
<dbReference type="PROSITE" id="PS50801">
    <property type="entry name" value="STAS"/>
    <property type="match status" value="1"/>
</dbReference>
<dbReference type="InterPro" id="IPR058548">
    <property type="entry name" value="MlaB-like_STAS"/>
</dbReference>
<accession>A0AAU2GUG8</accession>
<dbReference type="Gene3D" id="3.30.750.24">
    <property type="entry name" value="STAS domain"/>
    <property type="match status" value="1"/>
</dbReference>
<dbReference type="AlphaFoldDB" id="A0AAU2GUG8"/>
<evidence type="ECO:0000256" key="2">
    <source>
        <dbReference type="RuleBase" id="RU003749"/>
    </source>
</evidence>
<sequence length="142" mass="15415">MPEHAIPAQINRGCTTYAAPAYSPSGRPLPRLEIEVRPAGDRQLVAVTGEIDIDADHLLHSTLRAALDRSRHGVDLDLSKVDFCDCSGLNILLRIRQRALRDGKTLCVHAASSAVRRLLTVTRTLPLLAPVSRGAPRAVPNE</sequence>
<dbReference type="InterPro" id="IPR036513">
    <property type="entry name" value="STAS_dom_sf"/>
</dbReference>
<dbReference type="GO" id="GO:0043856">
    <property type="term" value="F:anti-sigma factor antagonist activity"/>
    <property type="evidence" value="ECO:0007669"/>
    <property type="project" value="InterPro"/>
</dbReference>
<gene>
    <name evidence="4" type="ORF">OHV25_03555</name>
</gene>
<dbReference type="PANTHER" id="PTHR33495:SF2">
    <property type="entry name" value="ANTI-SIGMA FACTOR ANTAGONIST TM_1081-RELATED"/>
    <property type="match status" value="1"/>
</dbReference>
<dbReference type="Pfam" id="PF13466">
    <property type="entry name" value="STAS_2"/>
    <property type="match status" value="1"/>
</dbReference>
<comment type="similarity">
    <text evidence="1 2">Belongs to the anti-sigma-factor antagonist family.</text>
</comment>
<dbReference type="PANTHER" id="PTHR33495">
    <property type="entry name" value="ANTI-SIGMA FACTOR ANTAGONIST TM_1081-RELATED-RELATED"/>
    <property type="match status" value="1"/>
</dbReference>
<evidence type="ECO:0000256" key="1">
    <source>
        <dbReference type="ARBA" id="ARBA00009013"/>
    </source>
</evidence>
<dbReference type="InterPro" id="IPR003658">
    <property type="entry name" value="Anti-sigma_ant"/>
</dbReference>
<evidence type="ECO:0000259" key="3">
    <source>
        <dbReference type="PROSITE" id="PS50801"/>
    </source>
</evidence>
<organism evidence="4">
    <name type="scientific">Streptomyces sp. NBC_00060</name>
    <dbReference type="NCBI Taxonomy" id="2975636"/>
    <lineage>
        <taxon>Bacteria</taxon>
        <taxon>Bacillati</taxon>
        <taxon>Actinomycetota</taxon>
        <taxon>Actinomycetes</taxon>
        <taxon>Kitasatosporales</taxon>
        <taxon>Streptomycetaceae</taxon>
        <taxon>Streptomyces</taxon>
    </lineage>
</organism>
<dbReference type="CDD" id="cd07043">
    <property type="entry name" value="STAS_anti-anti-sigma_factors"/>
    <property type="match status" value="1"/>
</dbReference>
<evidence type="ECO:0000313" key="4">
    <source>
        <dbReference type="EMBL" id="WTU38708.1"/>
    </source>
</evidence>
<dbReference type="NCBIfam" id="TIGR00377">
    <property type="entry name" value="ant_ant_sig"/>
    <property type="match status" value="1"/>
</dbReference>
<dbReference type="InterPro" id="IPR002645">
    <property type="entry name" value="STAS_dom"/>
</dbReference>
<proteinExistence type="inferred from homology"/>
<name>A0AAU2GUG8_9ACTN</name>